<evidence type="ECO:0000313" key="2">
    <source>
        <dbReference type="EMBL" id="HAT3807780.1"/>
    </source>
</evidence>
<feature type="region of interest" description="Disordered" evidence="1">
    <location>
        <begin position="1"/>
        <end position="23"/>
    </location>
</feature>
<dbReference type="AlphaFoldDB" id="A0AAN5MCI9"/>
<gene>
    <name evidence="2" type="ORF">I8608_000579</name>
</gene>
<evidence type="ECO:0000313" key="3">
    <source>
        <dbReference type="Proteomes" id="UP000865968"/>
    </source>
</evidence>
<dbReference type="EMBL" id="DACSWI010000001">
    <property type="protein sequence ID" value="HAT3807780.1"/>
    <property type="molecule type" value="Genomic_DNA"/>
</dbReference>
<dbReference type="GO" id="GO:0000287">
    <property type="term" value="F:magnesium ion binding"/>
    <property type="evidence" value="ECO:0007669"/>
    <property type="project" value="InterPro"/>
</dbReference>
<reference evidence="2" key="2">
    <citation type="submission" date="2020-10" db="EMBL/GenBank/DDBJ databases">
        <authorList>
            <consortium name="NCBI Pathogen Detection Project"/>
        </authorList>
    </citation>
    <scope>NUCLEOTIDE SEQUENCE</scope>
    <source>
        <strain evidence="2">Morganella morganii ARLG-3209</strain>
    </source>
</reference>
<dbReference type="InterPro" id="IPR036614">
    <property type="entry name" value="RusA-like_sf"/>
</dbReference>
<accession>A0AAN5MCI9</accession>
<reference evidence="2" key="1">
    <citation type="journal article" date="2018" name="Genome Biol.">
        <title>SKESA: strategic k-mer extension for scrupulous assemblies.</title>
        <authorList>
            <person name="Souvorov A."/>
            <person name="Agarwala R."/>
            <person name="Lipman D.J."/>
        </authorList>
    </citation>
    <scope>NUCLEOTIDE SEQUENCE</scope>
    <source>
        <strain evidence="2">Morganella morganii ARLG-3209</strain>
    </source>
</reference>
<dbReference type="SUPFAM" id="SSF103084">
    <property type="entry name" value="Holliday junction resolvase RusA"/>
    <property type="match status" value="1"/>
</dbReference>
<comment type="caution">
    <text evidence="2">The sequence shown here is derived from an EMBL/GenBank/DDBJ whole genome shotgun (WGS) entry which is preliminary data.</text>
</comment>
<dbReference type="RefSeq" id="WP_369444216.1">
    <property type="nucleotide sequence ID" value="NZ_JBFZHD010000001.1"/>
</dbReference>
<proteinExistence type="predicted"/>
<dbReference type="GO" id="GO:0006281">
    <property type="term" value="P:DNA repair"/>
    <property type="evidence" value="ECO:0007669"/>
    <property type="project" value="InterPro"/>
</dbReference>
<sequence>MQVNEFDITPVPKPRMTKSDKWKKRPETARYWAFKDEVRLRGLTLPECGYHVIFTVPMPKSWSKKKRAAMNGQPHQQRPDKDNFEKALLDAVFGEDCRVWDGRASKLWGEAGKITVRLPEKSTIHELITIG</sequence>
<dbReference type="GO" id="GO:0006310">
    <property type="term" value="P:DNA recombination"/>
    <property type="evidence" value="ECO:0007669"/>
    <property type="project" value="InterPro"/>
</dbReference>
<evidence type="ECO:0000256" key="1">
    <source>
        <dbReference type="SAM" id="MobiDB-lite"/>
    </source>
</evidence>
<dbReference type="InterPro" id="IPR008822">
    <property type="entry name" value="Endonuclease_RusA-like"/>
</dbReference>
<protein>
    <submittedName>
        <fullName evidence="2">RusA family crossover junction endodeoxyribonuclease</fullName>
    </submittedName>
</protein>
<name>A0AAN5MCI9_MORMO</name>
<organism evidence="2 3">
    <name type="scientific">Morganella morganii</name>
    <name type="common">Proteus morganii</name>
    <dbReference type="NCBI Taxonomy" id="582"/>
    <lineage>
        <taxon>Bacteria</taxon>
        <taxon>Pseudomonadati</taxon>
        <taxon>Pseudomonadota</taxon>
        <taxon>Gammaproteobacteria</taxon>
        <taxon>Enterobacterales</taxon>
        <taxon>Morganellaceae</taxon>
        <taxon>Morganella</taxon>
    </lineage>
</organism>
<dbReference type="Proteomes" id="UP000865968">
    <property type="component" value="Unassembled WGS sequence"/>
</dbReference>
<dbReference type="Pfam" id="PF05866">
    <property type="entry name" value="RusA"/>
    <property type="match status" value="1"/>
</dbReference>